<keyword evidence="12" id="KW-0914">Notch signaling pathway</keyword>
<dbReference type="PANTHER" id="PTHR24202">
    <property type="entry name" value="E3 UBIQUITIN-PROTEIN LIGASE MIB2"/>
    <property type="match status" value="1"/>
</dbReference>
<accession>A0AA35XB64</accession>
<evidence type="ECO:0000259" key="20">
    <source>
        <dbReference type="PROSITE" id="PS51416"/>
    </source>
</evidence>
<dbReference type="PROSITE" id="PS50089">
    <property type="entry name" value="ZF_RING_2"/>
    <property type="match status" value="1"/>
</dbReference>
<organism evidence="21 22">
    <name type="scientific">Geodia barretti</name>
    <name type="common">Barrett's horny sponge</name>
    <dbReference type="NCBI Taxonomy" id="519541"/>
    <lineage>
        <taxon>Eukaryota</taxon>
        <taxon>Metazoa</taxon>
        <taxon>Porifera</taxon>
        <taxon>Demospongiae</taxon>
        <taxon>Heteroscleromorpha</taxon>
        <taxon>Tetractinellida</taxon>
        <taxon>Astrophorina</taxon>
        <taxon>Geodiidae</taxon>
        <taxon>Geodia</taxon>
    </lineage>
</organism>
<comment type="catalytic activity">
    <reaction evidence="1">
        <text>S-ubiquitinyl-[E2 ubiquitin-conjugating enzyme]-L-cysteine + [acceptor protein]-L-lysine = [E2 ubiquitin-conjugating enzyme]-L-cysteine + N(6)-ubiquitinyl-[acceptor protein]-L-lysine.</text>
        <dbReference type="EC" id="2.3.2.27"/>
    </reaction>
</comment>
<dbReference type="CDD" id="cd16725">
    <property type="entry name" value="RING-HC_MIB1_rpt2"/>
    <property type="match status" value="2"/>
</dbReference>
<feature type="repeat" description="ANK" evidence="15">
    <location>
        <begin position="641"/>
        <end position="673"/>
    </location>
</feature>
<evidence type="ECO:0000256" key="3">
    <source>
        <dbReference type="ARBA" id="ARBA00004906"/>
    </source>
</evidence>
<dbReference type="Pfam" id="PF12796">
    <property type="entry name" value="Ank_2"/>
    <property type="match status" value="2"/>
</dbReference>
<dbReference type="GO" id="GO:0007219">
    <property type="term" value="P:Notch signaling pathway"/>
    <property type="evidence" value="ECO:0007669"/>
    <property type="project" value="UniProtKB-KW"/>
</dbReference>
<keyword evidence="5" id="KW-0963">Cytoplasm</keyword>
<keyword evidence="11" id="KW-0862">Zinc</keyword>
<dbReference type="Gene3D" id="2.30.30.40">
    <property type="entry name" value="SH3 Domains"/>
    <property type="match status" value="2"/>
</dbReference>
<evidence type="ECO:0000256" key="15">
    <source>
        <dbReference type="PROSITE-ProRule" id="PRU00023"/>
    </source>
</evidence>
<evidence type="ECO:0000313" key="22">
    <source>
        <dbReference type="Proteomes" id="UP001174909"/>
    </source>
</evidence>
<evidence type="ECO:0000256" key="8">
    <source>
        <dbReference type="ARBA" id="ARBA00022737"/>
    </source>
</evidence>
<dbReference type="EC" id="2.3.2.27" evidence="4"/>
<comment type="pathway">
    <text evidence="3">Protein modification; protein ubiquitination.</text>
</comment>
<dbReference type="GO" id="GO:0016567">
    <property type="term" value="P:protein ubiquitination"/>
    <property type="evidence" value="ECO:0007669"/>
    <property type="project" value="InterPro"/>
</dbReference>
<dbReference type="InterPro" id="IPR040847">
    <property type="entry name" value="SH3_15"/>
</dbReference>
<proteinExistence type="predicted"/>
<dbReference type="Proteomes" id="UP001174909">
    <property type="component" value="Unassembled WGS sequence"/>
</dbReference>
<feature type="domain" description="ZZ-type" evidence="19">
    <location>
        <begin position="70"/>
        <end position="122"/>
    </location>
</feature>
<dbReference type="InterPro" id="IPR037252">
    <property type="entry name" value="Mib_Herc2_sf"/>
</dbReference>
<evidence type="ECO:0000256" key="9">
    <source>
        <dbReference type="ARBA" id="ARBA00022771"/>
    </source>
</evidence>
<dbReference type="Pfam" id="PF06701">
    <property type="entry name" value="MIB_HERC2"/>
    <property type="match status" value="2"/>
</dbReference>
<dbReference type="InterPro" id="IPR010606">
    <property type="entry name" value="Mib_Herc2"/>
</dbReference>
<dbReference type="PANTHER" id="PTHR24202:SF53">
    <property type="entry name" value="E3 UBIQUITIN-PROTEIN LIGASE MIB1"/>
    <property type="match status" value="1"/>
</dbReference>
<evidence type="ECO:0000259" key="18">
    <source>
        <dbReference type="PROSITE" id="PS50089"/>
    </source>
</evidence>
<feature type="domain" description="MIB/HERC2" evidence="20">
    <location>
        <begin position="133"/>
        <end position="220"/>
    </location>
</feature>
<comment type="subcellular location">
    <subcellularLocation>
        <location evidence="2">Cytoplasm</location>
    </subcellularLocation>
</comment>
<keyword evidence="10" id="KW-0833">Ubl conjugation pathway</keyword>
<evidence type="ECO:0000256" key="6">
    <source>
        <dbReference type="ARBA" id="ARBA00022679"/>
    </source>
</evidence>
<evidence type="ECO:0000256" key="13">
    <source>
        <dbReference type="ARBA" id="ARBA00023043"/>
    </source>
</evidence>
<dbReference type="Pfam" id="PF00023">
    <property type="entry name" value="Ank"/>
    <property type="match status" value="1"/>
</dbReference>
<dbReference type="GO" id="GO:0061630">
    <property type="term" value="F:ubiquitin protein ligase activity"/>
    <property type="evidence" value="ECO:0007669"/>
    <property type="project" value="UniProtKB-EC"/>
</dbReference>
<evidence type="ECO:0000256" key="17">
    <source>
        <dbReference type="SAM" id="MobiDB-lite"/>
    </source>
</evidence>
<dbReference type="InterPro" id="IPR001841">
    <property type="entry name" value="Znf_RING"/>
</dbReference>
<dbReference type="InterPro" id="IPR043145">
    <property type="entry name" value="Znf_ZZ_sf"/>
</dbReference>
<dbReference type="Gene3D" id="1.25.40.20">
    <property type="entry name" value="Ankyrin repeat-containing domain"/>
    <property type="match status" value="4"/>
</dbReference>
<name>A0AA35XB64_GEOBA</name>
<keyword evidence="6" id="KW-0808">Transferase</keyword>
<dbReference type="Gene3D" id="3.30.40.10">
    <property type="entry name" value="Zinc/RING finger domain, C3HC4 (zinc finger)"/>
    <property type="match status" value="5"/>
</dbReference>
<dbReference type="PROSITE" id="PS50088">
    <property type="entry name" value="ANK_REPEAT"/>
    <property type="match status" value="6"/>
</dbReference>
<evidence type="ECO:0000256" key="1">
    <source>
        <dbReference type="ARBA" id="ARBA00000900"/>
    </source>
</evidence>
<evidence type="ECO:0000259" key="19">
    <source>
        <dbReference type="PROSITE" id="PS50135"/>
    </source>
</evidence>
<evidence type="ECO:0000256" key="12">
    <source>
        <dbReference type="ARBA" id="ARBA00022976"/>
    </source>
</evidence>
<dbReference type="PROSITE" id="PS50135">
    <property type="entry name" value="ZF_ZZ_2"/>
    <property type="match status" value="1"/>
</dbReference>
<keyword evidence="22" id="KW-1185">Reference proteome</keyword>
<dbReference type="CDD" id="cd16727">
    <property type="entry name" value="RING-HC_MIB1_rpt3"/>
    <property type="match status" value="1"/>
</dbReference>
<evidence type="ECO:0000256" key="2">
    <source>
        <dbReference type="ARBA" id="ARBA00004496"/>
    </source>
</evidence>
<feature type="repeat" description="ANK" evidence="15">
    <location>
        <begin position="519"/>
        <end position="551"/>
    </location>
</feature>
<dbReference type="Pfam" id="PF18346">
    <property type="entry name" value="SH3_15"/>
    <property type="match status" value="2"/>
</dbReference>
<dbReference type="PROSITE" id="PS51416">
    <property type="entry name" value="MIB_HERC2"/>
    <property type="match status" value="2"/>
</dbReference>
<evidence type="ECO:0000256" key="11">
    <source>
        <dbReference type="ARBA" id="ARBA00022833"/>
    </source>
</evidence>
<evidence type="ECO:0000256" key="16">
    <source>
        <dbReference type="PROSITE-ProRule" id="PRU00228"/>
    </source>
</evidence>
<gene>
    <name evidence="21" type="ORF">GBAR_LOCUS24910</name>
</gene>
<dbReference type="Pfam" id="PF00569">
    <property type="entry name" value="ZZ"/>
    <property type="match status" value="1"/>
</dbReference>
<evidence type="ECO:0000256" key="10">
    <source>
        <dbReference type="ARBA" id="ARBA00022786"/>
    </source>
</evidence>
<dbReference type="GO" id="GO:0005737">
    <property type="term" value="C:cytoplasm"/>
    <property type="evidence" value="ECO:0007669"/>
    <property type="project" value="UniProtKB-SubCell"/>
</dbReference>
<evidence type="ECO:0000256" key="7">
    <source>
        <dbReference type="ARBA" id="ARBA00022723"/>
    </source>
</evidence>
<feature type="repeat" description="ANK" evidence="15">
    <location>
        <begin position="1036"/>
        <end position="1062"/>
    </location>
</feature>
<dbReference type="InterPro" id="IPR002110">
    <property type="entry name" value="Ankyrin_rpt"/>
</dbReference>
<dbReference type="SMART" id="SM00248">
    <property type="entry name" value="ANK"/>
    <property type="match status" value="6"/>
</dbReference>
<evidence type="ECO:0000256" key="4">
    <source>
        <dbReference type="ARBA" id="ARBA00012483"/>
    </source>
</evidence>
<keyword evidence="14" id="KW-0175">Coiled coil</keyword>
<dbReference type="PROSITE" id="PS50297">
    <property type="entry name" value="ANK_REP_REGION"/>
    <property type="match status" value="6"/>
</dbReference>
<evidence type="ECO:0000256" key="14">
    <source>
        <dbReference type="ARBA" id="ARBA00023054"/>
    </source>
</evidence>
<dbReference type="InterPro" id="IPR013083">
    <property type="entry name" value="Znf_RING/FYVE/PHD"/>
</dbReference>
<feature type="domain" description="RING-type" evidence="18">
    <location>
        <begin position="1278"/>
        <end position="1311"/>
    </location>
</feature>
<dbReference type="Gene3D" id="3.30.60.90">
    <property type="match status" value="1"/>
</dbReference>
<feature type="repeat" description="ANK" evidence="15">
    <location>
        <begin position="552"/>
        <end position="575"/>
    </location>
</feature>
<keyword evidence="9 16" id="KW-0863">Zinc-finger</keyword>
<comment type="caution">
    <text evidence="21">The sequence shown here is derived from an EMBL/GenBank/DDBJ whole genome shotgun (WGS) entry which is preliminary data.</text>
</comment>
<keyword evidence="8" id="KW-0677">Repeat</keyword>
<dbReference type="InterPro" id="IPR036770">
    <property type="entry name" value="Ankyrin_rpt-contain_sf"/>
</dbReference>
<evidence type="ECO:0000256" key="5">
    <source>
        <dbReference type="ARBA" id="ARBA00022490"/>
    </source>
</evidence>
<keyword evidence="13 15" id="KW-0040">ANK repeat</keyword>
<dbReference type="SUPFAM" id="SSF57850">
    <property type="entry name" value="RING/U-box"/>
    <property type="match status" value="2"/>
</dbReference>
<evidence type="ECO:0000313" key="21">
    <source>
        <dbReference type="EMBL" id="CAI8045010.1"/>
    </source>
</evidence>
<reference evidence="21" key="1">
    <citation type="submission" date="2023-03" db="EMBL/GenBank/DDBJ databases">
        <authorList>
            <person name="Steffen K."/>
            <person name="Cardenas P."/>
        </authorList>
    </citation>
    <scope>NUCLEOTIDE SEQUENCE</scope>
</reference>
<feature type="region of interest" description="Disordered" evidence="17">
    <location>
        <begin position="308"/>
        <end position="327"/>
    </location>
</feature>
<dbReference type="EMBL" id="CASHTH010003439">
    <property type="protein sequence ID" value="CAI8045010.1"/>
    <property type="molecule type" value="Genomic_DNA"/>
</dbReference>
<dbReference type="SMART" id="SM00184">
    <property type="entry name" value="RING"/>
    <property type="match status" value="5"/>
</dbReference>
<dbReference type="SUPFAM" id="SSF159034">
    <property type="entry name" value="Mib/herc2 domain-like"/>
    <property type="match status" value="2"/>
</dbReference>
<dbReference type="InterPro" id="IPR000433">
    <property type="entry name" value="Znf_ZZ"/>
</dbReference>
<feature type="repeat" description="ANK" evidence="15">
    <location>
        <begin position="465"/>
        <end position="497"/>
    </location>
</feature>
<feature type="domain" description="MIB/HERC2" evidence="20">
    <location>
        <begin position="1"/>
        <end position="64"/>
    </location>
</feature>
<dbReference type="Pfam" id="PF13920">
    <property type="entry name" value="zf-C3HC4_3"/>
    <property type="match status" value="5"/>
</dbReference>
<protein>
    <recommendedName>
        <fullName evidence="4">RING-type E3 ubiquitin transferase</fullName>
        <ecNumber evidence="4">2.3.2.27</ecNumber>
    </recommendedName>
</protein>
<keyword evidence="7" id="KW-0479">Metal-binding</keyword>
<dbReference type="GO" id="GO:0008270">
    <property type="term" value="F:zinc ion binding"/>
    <property type="evidence" value="ECO:0007669"/>
    <property type="project" value="UniProtKB-KW"/>
</dbReference>
<dbReference type="SMART" id="SM00291">
    <property type="entry name" value="ZnF_ZZ"/>
    <property type="match status" value="1"/>
</dbReference>
<feature type="repeat" description="ANK" evidence="15">
    <location>
        <begin position="608"/>
        <end position="640"/>
    </location>
</feature>
<sequence length="1322" mass="144240">MEGVGSRVVRGPDWRWERQDGGEGHVGTVRSFERPGEVLVVWDNGTAANYRCSPCFDLRILDNGPAGIKHDGVVCEGCAISPLYGIRWKCADCADSSLCSTCYHGDKHNPRHTFHRIATPSSPRITVQSRRRSKKLTARGAFSGARIVRGVDWNWDEQDGGSGNKGKVLQIQDVTSTAPRSAAYVVWDTGVKPRPLSPWLRGSGKIQHSSSSDLKVIMDSKGPSFYRDHLPLLGEDQRAFIGMFSPGDHVAIELDVEVVKNLQVMNAVGVVRGVDEDHDVVVQYPSRQRWTMNPAILKKVPSPVQEVERNGARHPHPPPLTIPSTTTDPFEDAFKVGDFVKISADAEKVKEYQTGHGEWVESMIHTLGKVGRIAEVYGDGDLKIDVKGTMWTFNSQAVRKVDGDGMPLTPSTSANVSQLLRHMFEEHQSSSPGEELVKCAASGDVSRVEDLLRGGEVVLVDVPFNGSTALQTASQNGHIEIVKCLLRNGANIEEENGHIEIVKCLLRNGATLKKRSDKDGDRAVHHASFGDEPEVVDLLSSNSADLNARNKRRQTPLHVAVNKGHLGVIRVLLQHTVPCQSRRGNIGALRHILPRLPALCGVDDQKDDGFTSLHLSALNNHLEASQALLQAGANPNIQNVNLQTPLHLAVERRNIQIVRLLVEEGANPDMGDKFGDRPLHEALRHHTMSQLKQPSSSSQNGSLSTCLVCETGRRAVLLLPCAHVATCEKCQVSSCPICRQPVSHSNRIEECVVCSKAEASVVFKPCLHMVACDSCSSIMTKCVKCRTAIETAVPLSVASGGRLEISCDLVEISCDLVEISCDLVEVSCDLVEISCDLVEISCDLVEISCDLVEISCDLVEVSCDLVEVSCDLVEISCDLVEISCDLVEISCDLVEGSAISIEPYVYLPSSSHSSQANVSQLLRHMFEEHQSSSPGEELVKCAASGDVSRVEDLLRGGEVVLVDVPFLMEVPLSRLPVSSSIRYEGPYQRFHVYLYSLLPPSLYLSLVSRGGITSEPSVTSSTRLRPCVCVDDQKDDGFTSLHLSALNNHLEASQALLQAGLEPTLLYLARIQISRRNSQTRSPAVDRRNIQIVHDSLVEEGANPDMGDKFGDRSAPRARGTPTPHHVPAEHTFRRRSAGYCGAASSSQNGSLSTCLVCETGRRAVLLLPCAHVATCEKCQVSSCPICRQPVSHSNRIEECVVCSKAEASVVFKPCLHMVACDSCSSIMMKCVKCRTAIRGPPLKVRGRGSRGSGGPVGSQDIASLQQQLQEMKEKTQCQVCMDRRKNCVFLCGHGTCQLCADKIIECPICRKLVSRKIILFD</sequence>
<dbReference type="SUPFAM" id="SSF48403">
    <property type="entry name" value="Ankyrin repeat"/>
    <property type="match status" value="2"/>
</dbReference>